<sequence>MEVEPHTRFIGIDFSAARDAADRTWVTVASGDHDQLAVAECRPVRTLLEYPSQPVPTALVSFIARSGPSVIGCDACFSLPLPLVDTTWEDWLCTYPRRFPDPDALRRAGRDISGRERKRLTDRLVHAPFAPTNLRLFRQTDAWLREVLHPLVEQRVVAVAPFHPRAADRPYLMEVCPAVSLRALALPHRGYKGRTAYAQATREQILRGLQGLGVTLSPALSATVIAQPGGDALDSIVAAVTAWLVTMRNPPPSNLPAEASREGWIYVPEPPFSLARRR</sequence>
<organism evidence="1">
    <name type="scientific">Thermomicrobium roseum</name>
    <dbReference type="NCBI Taxonomy" id="500"/>
    <lineage>
        <taxon>Bacteria</taxon>
        <taxon>Pseudomonadati</taxon>
        <taxon>Thermomicrobiota</taxon>
        <taxon>Thermomicrobia</taxon>
        <taxon>Thermomicrobiales</taxon>
        <taxon>Thermomicrobiaceae</taxon>
        <taxon>Thermomicrobium</taxon>
    </lineage>
</organism>
<reference evidence="1" key="1">
    <citation type="journal article" date="2020" name="mSystems">
        <title>Genome- and Community-Level Interaction Insights into Carbon Utilization and Element Cycling Functions of Hydrothermarchaeota in Hydrothermal Sediment.</title>
        <authorList>
            <person name="Zhou Z."/>
            <person name="Liu Y."/>
            <person name="Xu W."/>
            <person name="Pan J."/>
            <person name="Luo Z.H."/>
            <person name="Li M."/>
        </authorList>
    </citation>
    <scope>NUCLEOTIDE SEQUENCE [LARGE SCALE GENOMIC DNA]</scope>
    <source>
        <strain evidence="1">SpSt-222</strain>
    </source>
</reference>
<proteinExistence type="predicted"/>
<dbReference type="EMBL" id="DSJL01000010">
    <property type="protein sequence ID" value="HEF64933.1"/>
    <property type="molecule type" value="Genomic_DNA"/>
</dbReference>
<evidence type="ECO:0000313" key="1">
    <source>
        <dbReference type="EMBL" id="HEF64933.1"/>
    </source>
</evidence>
<dbReference type="Pfam" id="PF04250">
    <property type="entry name" value="DUF429"/>
    <property type="match status" value="1"/>
</dbReference>
<comment type="caution">
    <text evidence="1">The sequence shown here is derived from an EMBL/GenBank/DDBJ whole genome shotgun (WGS) entry which is preliminary data.</text>
</comment>
<dbReference type="InterPro" id="IPR007362">
    <property type="entry name" value="DUF429"/>
</dbReference>
<gene>
    <name evidence="1" type="ORF">ENP47_04975</name>
</gene>
<dbReference type="AlphaFoldDB" id="A0A7C1JWW3"/>
<accession>A0A7C1JWW3</accession>
<name>A0A7C1JWW3_THERO</name>
<protein>
    <submittedName>
        <fullName evidence="1">DUF429 domain-containing protein</fullName>
    </submittedName>
</protein>